<evidence type="ECO:0000256" key="1">
    <source>
        <dbReference type="SAM" id="MobiDB-lite"/>
    </source>
</evidence>
<dbReference type="PATRIC" id="fig|1359193.3.peg.1560"/>
<protein>
    <submittedName>
        <fullName evidence="2">Uncharacterized protein</fullName>
    </submittedName>
</protein>
<feature type="region of interest" description="Disordered" evidence="1">
    <location>
        <begin position="29"/>
        <end position="48"/>
    </location>
</feature>
<proteinExistence type="predicted"/>
<dbReference type="EMBL" id="LAOI01000001">
    <property type="protein sequence ID" value="KJV90600.1"/>
    <property type="molecule type" value="Genomic_DNA"/>
</dbReference>
<comment type="caution">
    <text evidence="2">The sequence shown here is derived from an EMBL/GenBank/DDBJ whole genome shotgun (WGS) entry which is preliminary data.</text>
</comment>
<evidence type="ECO:0000313" key="2">
    <source>
        <dbReference type="EMBL" id="KJV90600.1"/>
    </source>
</evidence>
<gene>
    <name evidence="2" type="ORF">RBEAN4_1608</name>
</gene>
<evidence type="ECO:0000313" key="3">
    <source>
        <dbReference type="Proteomes" id="UP000033661"/>
    </source>
</evidence>
<sequence length="48" mass="5471">MIYSRDPVKNTNKKCYAFYWIASSKLSVSSRNDEKPDPCGQALSENDI</sequence>
<dbReference type="AlphaFoldDB" id="A0A0F3QDF4"/>
<name>A0A0F3QDF4_RICBE</name>
<reference evidence="2 3" key="1">
    <citation type="submission" date="2015-02" db="EMBL/GenBank/DDBJ databases">
        <title>Genome Sequencing of Rickettsiales.</title>
        <authorList>
            <person name="Daugherty S.C."/>
            <person name="Su Q."/>
            <person name="Abolude K."/>
            <person name="Beier-Sexton M."/>
            <person name="Carlyon J.A."/>
            <person name="Carter R."/>
            <person name="Day N.P."/>
            <person name="Dumler S.J."/>
            <person name="Dyachenko V."/>
            <person name="Godinez A."/>
            <person name="Kurtti T.J."/>
            <person name="Lichay M."/>
            <person name="Mullins K.E."/>
            <person name="Ott S."/>
            <person name="Pappas-Brown V."/>
            <person name="Paris D.H."/>
            <person name="Patel P."/>
            <person name="Richards A.L."/>
            <person name="Sadzewicz L."/>
            <person name="Sears K."/>
            <person name="Seidman D."/>
            <person name="Sengamalay N."/>
            <person name="Stenos J."/>
            <person name="Tallon L.J."/>
            <person name="Vincent G."/>
            <person name="Fraser C.M."/>
            <person name="Munderloh U."/>
            <person name="Dunning-Hotopp J.C."/>
        </authorList>
    </citation>
    <scope>NUCLEOTIDE SEQUENCE [LARGE SCALE GENOMIC DNA]</scope>
    <source>
        <strain evidence="2 3">RML An4</strain>
    </source>
</reference>
<dbReference type="Proteomes" id="UP000033661">
    <property type="component" value="Unassembled WGS sequence"/>
</dbReference>
<accession>A0A0F3QDF4</accession>
<organism evidence="2 3">
    <name type="scientific">Rickettsia bellii str. RML An4</name>
    <dbReference type="NCBI Taxonomy" id="1359193"/>
    <lineage>
        <taxon>Bacteria</taxon>
        <taxon>Pseudomonadati</taxon>
        <taxon>Pseudomonadota</taxon>
        <taxon>Alphaproteobacteria</taxon>
        <taxon>Rickettsiales</taxon>
        <taxon>Rickettsiaceae</taxon>
        <taxon>Rickettsieae</taxon>
        <taxon>Rickettsia</taxon>
        <taxon>belli group</taxon>
    </lineage>
</organism>
<keyword evidence="3" id="KW-1185">Reference proteome</keyword>